<keyword evidence="3" id="KW-1185">Reference proteome</keyword>
<organism evidence="2 3">
    <name type="scientific">Scyliorhinus torazame</name>
    <name type="common">Cloudy catshark</name>
    <name type="synonym">Catulus torazame</name>
    <dbReference type="NCBI Taxonomy" id="75743"/>
    <lineage>
        <taxon>Eukaryota</taxon>
        <taxon>Metazoa</taxon>
        <taxon>Chordata</taxon>
        <taxon>Craniata</taxon>
        <taxon>Vertebrata</taxon>
        <taxon>Chondrichthyes</taxon>
        <taxon>Elasmobranchii</taxon>
        <taxon>Galeomorphii</taxon>
        <taxon>Galeoidea</taxon>
        <taxon>Carcharhiniformes</taxon>
        <taxon>Scyliorhinidae</taxon>
        <taxon>Scyliorhinus</taxon>
    </lineage>
</organism>
<reference evidence="2 3" key="1">
    <citation type="journal article" date="2018" name="Nat. Ecol. Evol.">
        <title>Shark genomes provide insights into elasmobranch evolution and the origin of vertebrates.</title>
        <authorList>
            <person name="Hara Y"/>
            <person name="Yamaguchi K"/>
            <person name="Onimaru K"/>
            <person name="Kadota M"/>
            <person name="Koyanagi M"/>
            <person name="Keeley SD"/>
            <person name="Tatsumi K"/>
            <person name="Tanaka K"/>
            <person name="Motone F"/>
            <person name="Kageyama Y"/>
            <person name="Nozu R"/>
            <person name="Adachi N"/>
            <person name="Nishimura O"/>
            <person name="Nakagawa R"/>
            <person name="Tanegashima C"/>
            <person name="Kiyatake I"/>
            <person name="Matsumoto R"/>
            <person name="Murakumo K"/>
            <person name="Nishida K"/>
            <person name="Terakita A"/>
            <person name="Kuratani S"/>
            <person name="Sato K"/>
            <person name="Hyodo S Kuraku.S."/>
        </authorList>
    </citation>
    <scope>NUCLEOTIDE SEQUENCE [LARGE SCALE GENOMIC DNA]</scope>
</reference>
<protein>
    <submittedName>
        <fullName evidence="2">Uncharacterized protein</fullName>
    </submittedName>
</protein>
<gene>
    <name evidence="2" type="ORF">scyTo_0005877</name>
</gene>
<sequence length="151" mass="17196">MSAILGLASVRLQTSIEQKEEANECVEERDRAVKGRGNSEKLMNKSWALDPQPASKRLLLIDNNGTPCFRNPRTDELNIRKMPDKHQQYFKELTEQYKGIRSEHCSKRIGPLKRISPISKFRALTQRLDHGPPKVTPPAVGHKHHDEGGQH</sequence>
<dbReference type="EMBL" id="BFAA01001899">
    <property type="protein sequence ID" value="GCB71218.1"/>
    <property type="molecule type" value="Genomic_DNA"/>
</dbReference>
<accession>A0A401PDL3</accession>
<feature type="region of interest" description="Disordered" evidence="1">
    <location>
        <begin position="125"/>
        <end position="151"/>
    </location>
</feature>
<evidence type="ECO:0000313" key="2">
    <source>
        <dbReference type="EMBL" id="GCB71218.1"/>
    </source>
</evidence>
<evidence type="ECO:0000256" key="1">
    <source>
        <dbReference type="SAM" id="MobiDB-lite"/>
    </source>
</evidence>
<feature type="region of interest" description="Disordered" evidence="1">
    <location>
        <begin position="27"/>
        <end position="46"/>
    </location>
</feature>
<name>A0A401PDL3_SCYTO</name>
<dbReference type="AlphaFoldDB" id="A0A401PDL3"/>
<comment type="caution">
    <text evidence="2">The sequence shown here is derived from an EMBL/GenBank/DDBJ whole genome shotgun (WGS) entry which is preliminary data.</text>
</comment>
<evidence type="ECO:0000313" key="3">
    <source>
        <dbReference type="Proteomes" id="UP000288216"/>
    </source>
</evidence>
<dbReference type="Proteomes" id="UP000288216">
    <property type="component" value="Unassembled WGS sequence"/>
</dbReference>
<proteinExistence type="predicted"/>
<feature type="compositionally biased region" description="Basic and acidic residues" evidence="1">
    <location>
        <begin position="27"/>
        <end position="43"/>
    </location>
</feature>